<evidence type="ECO:0000313" key="10">
    <source>
        <dbReference type="EMBL" id="KAJ7228743.1"/>
    </source>
</evidence>
<keyword evidence="7" id="KW-0378">Hydrolase</keyword>
<evidence type="ECO:0000313" key="11">
    <source>
        <dbReference type="Proteomes" id="UP001219525"/>
    </source>
</evidence>
<dbReference type="SUPFAM" id="SSF52025">
    <property type="entry name" value="PA domain"/>
    <property type="match status" value="1"/>
</dbReference>
<evidence type="ECO:0000256" key="8">
    <source>
        <dbReference type="SAM" id="SignalP"/>
    </source>
</evidence>
<sequence length="898" mass="101041">MKWRQYWPHSLVATFLLALQVSKWVNDTNAAQLKANGWTNERILAAREKTRELWYHGFDNYMDFAFPLDELTPLSCAGQGPDWDHPENYAANDVAGNFSLTLIDVLDTLVVLNDRPGFEQAVKNVIQWVSFDVNTRPQVFEITIRVLGGLLSGHIFANQTGQPFFLPWYRGELLEMAHDLGKRLLPAFSTPSGLPYARINLRHGVLKGEGVETCSAGAGSLILEFATLSRLTGDDRFEKAAHKAFFAIWNRRSDIDLLGNTINIRTGTWTKPEVSGIGAGIDSFYEYALKWYIMSISFSLKVYSGDVEFLDVWDDSYAAIMRWSRAPDGFWYRPVDMNNGNTAYFTVDSLSAFWPGLQVLAGDVQNAIKLHMIYYNLWRKHSGLPEVYDTNFKQATSHQYPLRPEFIESTWYLYRASFAFISRDLMLTRGLQATGDSFYLDVGERVLFDITTRSKVPCGLTGIKDLRTNARDDRMESFTLSETLKYLFLLFDEENPLHKDDSNYVFTTEGHLLTLGNTYPKPVPATRRKMRKIENHQCPVYRPLDQNGSGLLMGIRSRGDVDYARALLDQSASEADESAWSPNGWCERPYVNLFAYDFILSANAKPVPEDLSPSRIKLDKVDDGFIIHNVTGIRIHIVQSIDGKGYNIRKLGHYDVRAGNIVYINDSSIFSPPGPDPFEDTDGHRSLDIPLRFFTESSDPLLLAQTGLPDLLNLMEVLDIGYTALFGPELAVPPTSDTQPLRMHHHGGVPVYRDDRNILGCLPYEEPMQDVVLLVHRGECTFLQKIVMAKSAGAAGVLVISDEDVAMNPTADAQELEAAGDLGDVGLIVLKPRVGQAVQEMLDYTAERGGQVMLQLDPEQLLSPSAEVSQEQGKRPQEKVHKLLYLNGHPLLNTRIII</sequence>
<dbReference type="Pfam" id="PF02225">
    <property type="entry name" value="PA"/>
    <property type="match status" value="1"/>
</dbReference>
<feature type="domain" description="PA" evidence="9">
    <location>
        <begin position="767"/>
        <end position="808"/>
    </location>
</feature>
<keyword evidence="6" id="KW-0106">Calcium</keyword>
<keyword evidence="6" id="KW-0479">Metal-binding</keyword>
<dbReference type="GO" id="GO:1904380">
    <property type="term" value="P:endoplasmic reticulum mannose trimming"/>
    <property type="evidence" value="ECO:0007669"/>
    <property type="project" value="InterPro"/>
</dbReference>
<dbReference type="EC" id="3.2.1.-" evidence="7"/>
<evidence type="ECO:0000256" key="2">
    <source>
        <dbReference type="ARBA" id="ARBA00007658"/>
    </source>
</evidence>
<proteinExistence type="inferred from homology"/>
<dbReference type="AlphaFoldDB" id="A0AAD6YT21"/>
<comment type="similarity">
    <text evidence="2 7">Belongs to the glycosyl hydrolase 47 family.</text>
</comment>
<protein>
    <recommendedName>
        <fullName evidence="7">alpha-1,2-Mannosidase</fullName>
        <ecNumber evidence="7">3.2.1.-</ecNumber>
    </recommendedName>
</protein>
<reference evidence="10" key="1">
    <citation type="submission" date="2023-03" db="EMBL/GenBank/DDBJ databases">
        <title>Massive genome expansion in bonnet fungi (Mycena s.s.) driven by repeated elements and novel gene families across ecological guilds.</title>
        <authorList>
            <consortium name="Lawrence Berkeley National Laboratory"/>
            <person name="Harder C.B."/>
            <person name="Miyauchi S."/>
            <person name="Viragh M."/>
            <person name="Kuo A."/>
            <person name="Thoen E."/>
            <person name="Andreopoulos B."/>
            <person name="Lu D."/>
            <person name="Skrede I."/>
            <person name="Drula E."/>
            <person name="Henrissat B."/>
            <person name="Morin E."/>
            <person name="Kohler A."/>
            <person name="Barry K."/>
            <person name="LaButti K."/>
            <person name="Morin E."/>
            <person name="Salamov A."/>
            <person name="Lipzen A."/>
            <person name="Mereny Z."/>
            <person name="Hegedus B."/>
            <person name="Baldrian P."/>
            <person name="Stursova M."/>
            <person name="Weitz H."/>
            <person name="Taylor A."/>
            <person name="Grigoriev I.V."/>
            <person name="Nagy L.G."/>
            <person name="Martin F."/>
            <person name="Kauserud H."/>
        </authorList>
    </citation>
    <scope>NUCLEOTIDE SEQUENCE</scope>
    <source>
        <strain evidence="10">9144</strain>
    </source>
</reference>
<evidence type="ECO:0000256" key="7">
    <source>
        <dbReference type="RuleBase" id="RU361193"/>
    </source>
</evidence>
<evidence type="ECO:0000256" key="6">
    <source>
        <dbReference type="PIRSR" id="PIRSR601382-2"/>
    </source>
</evidence>
<dbReference type="InterPro" id="IPR044674">
    <property type="entry name" value="EDEM1/2/3"/>
</dbReference>
<dbReference type="InterPro" id="IPR012341">
    <property type="entry name" value="6hp_glycosidase-like_sf"/>
</dbReference>
<dbReference type="GO" id="GO:0016020">
    <property type="term" value="C:membrane"/>
    <property type="evidence" value="ECO:0007669"/>
    <property type="project" value="InterPro"/>
</dbReference>
<feature type="binding site" evidence="6">
    <location>
        <position position="508"/>
    </location>
    <ligand>
        <name>Ca(2+)</name>
        <dbReference type="ChEBI" id="CHEBI:29108"/>
    </ligand>
</feature>
<keyword evidence="7" id="KW-0326">Glycosidase</keyword>
<feature type="active site" description="Proton donor" evidence="5">
    <location>
        <position position="386"/>
    </location>
</feature>
<comment type="subcellular location">
    <subcellularLocation>
        <location evidence="1">Endoplasmic reticulum</location>
    </subcellularLocation>
</comment>
<keyword evidence="4" id="KW-0325">Glycoprotein</keyword>
<keyword evidence="11" id="KW-1185">Reference proteome</keyword>
<dbReference type="InterPro" id="IPR046450">
    <property type="entry name" value="PA_dom_sf"/>
</dbReference>
<name>A0AAD6YT21_9AGAR</name>
<evidence type="ECO:0000256" key="3">
    <source>
        <dbReference type="ARBA" id="ARBA00022824"/>
    </source>
</evidence>
<gene>
    <name evidence="10" type="ORF">GGX14DRAFT_614745</name>
</gene>
<dbReference type="PRINTS" id="PR00747">
    <property type="entry name" value="GLYHDRLASE47"/>
</dbReference>
<dbReference type="PANTHER" id="PTHR45679">
    <property type="entry name" value="ER DEGRADATION-ENHANCING ALPHA-MANNOSIDASE-LIKE PROTEIN 2"/>
    <property type="match status" value="1"/>
</dbReference>
<dbReference type="GO" id="GO:0005975">
    <property type="term" value="P:carbohydrate metabolic process"/>
    <property type="evidence" value="ECO:0007669"/>
    <property type="project" value="InterPro"/>
</dbReference>
<dbReference type="GO" id="GO:0044322">
    <property type="term" value="C:endoplasmic reticulum quality control compartment"/>
    <property type="evidence" value="ECO:0007669"/>
    <property type="project" value="GOC"/>
</dbReference>
<evidence type="ECO:0000256" key="5">
    <source>
        <dbReference type="PIRSR" id="PIRSR601382-1"/>
    </source>
</evidence>
<feature type="active site" description="Proton donor" evidence="5">
    <location>
        <position position="141"/>
    </location>
</feature>
<dbReference type="GO" id="GO:0004571">
    <property type="term" value="F:mannosyl-oligosaccharide 1,2-alpha-mannosidase activity"/>
    <property type="evidence" value="ECO:0007669"/>
    <property type="project" value="InterPro"/>
</dbReference>
<accession>A0AAD6YT21</accession>
<keyword evidence="8" id="KW-0732">Signal</keyword>
<dbReference type="PANTHER" id="PTHR45679:SF5">
    <property type="entry name" value="ER DEGRADATION-ENHANCING ALPHA-MANNOSIDASE-LIKE PROTEIN 1"/>
    <property type="match status" value="1"/>
</dbReference>
<feature type="active site" evidence="5">
    <location>
        <position position="405"/>
    </location>
</feature>
<dbReference type="Gene3D" id="3.50.30.30">
    <property type="match status" value="1"/>
</dbReference>
<dbReference type="Proteomes" id="UP001219525">
    <property type="component" value="Unassembled WGS sequence"/>
</dbReference>
<dbReference type="GO" id="GO:0036503">
    <property type="term" value="P:ERAD pathway"/>
    <property type="evidence" value="ECO:0007669"/>
    <property type="project" value="UniProtKB-ARBA"/>
</dbReference>
<feature type="active site" evidence="5">
    <location>
        <position position="282"/>
    </location>
</feature>
<dbReference type="SUPFAM" id="SSF48225">
    <property type="entry name" value="Seven-hairpin glycosidases"/>
    <property type="match status" value="1"/>
</dbReference>
<comment type="caution">
    <text evidence="10">The sequence shown here is derived from an EMBL/GenBank/DDBJ whole genome shotgun (WGS) entry which is preliminary data.</text>
</comment>
<dbReference type="InterPro" id="IPR001382">
    <property type="entry name" value="Glyco_hydro_47"/>
</dbReference>
<organism evidence="10 11">
    <name type="scientific">Mycena pura</name>
    <dbReference type="NCBI Taxonomy" id="153505"/>
    <lineage>
        <taxon>Eukaryota</taxon>
        <taxon>Fungi</taxon>
        <taxon>Dikarya</taxon>
        <taxon>Basidiomycota</taxon>
        <taxon>Agaricomycotina</taxon>
        <taxon>Agaricomycetes</taxon>
        <taxon>Agaricomycetidae</taxon>
        <taxon>Agaricales</taxon>
        <taxon>Marasmiineae</taxon>
        <taxon>Mycenaceae</taxon>
        <taxon>Mycena</taxon>
    </lineage>
</organism>
<dbReference type="CDD" id="cd00538">
    <property type="entry name" value="PA"/>
    <property type="match status" value="1"/>
</dbReference>
<dbReference type="InterPro" id="IPR003137">
    <property type="entry name" value="PA_domain"/>
</dbReference>
<dbReference type="Pfam" id="PF01532">
    <property type="entry name" value="Glyco_hydro_47"/>
    <property type="match status" value="1"/>
</dbReference>
<comment type="cofactor">
    <cofactor evidence="6">
        <name>Ca(2+)</name>
        <dbReference type="ChEBI" id="CHEBI:29108"/>
    </cofactor>
</comment>
<evidence type="ECO:0000256" key="1">
    <source>
        <dbReference type="ARBA" id="ARBA00004240"/>
    </source>
</evidence>
<feature type="signal peptide" evidence="8">
    <location>
        <begin position="1"/>
        <end position="30"/>
    </location>
</feature>
<dbReference type="EMBL" id="JARJCW010000002">
    <property type="protein sequence ID" value="KAJ7228743.1"/>
    <property type="molecule type" value="Genomic_DNA"/>
</dbReference>
<evidence type="ECO:0000256" key="4">
    <source>
        <dbReference type="ARBA" id="ARBA00023180"/>
    </source>
</evidence>
<keyword evidence="3" id="KW-0256">Endoplasmic reticulum</keyword>
<evidence type="ECO:0000259" key="9">
    <source>
        <dbReference type="Pfam" id="PF02225"/>
    </source>
</evidence>
<dbReference type="GO" id="GO:0005509">
    <property type="term" value="F:calcium ion binding"/>
    <property type="evidence" value="ECO:0007669"/>
    <property type="project" value="InterPro"/>
</dbReference>
<feature type="chain" id="PRO_5042172287" description="alpha-1,2-Mannosidase" evidence="8">
    <location>
        <begin position="31"/>
        <end position="898"/>
    </location>
</feature>
<dbReference type="InterPro" id="IPR036026">
    <property type="entry name" value="Seven-hairpin_glycosidases"/>
</dbReference>
<dbReference type="Gene3D" id="1.50.10.10">
    <property type="match status" value="1"/>
</dbReference>